<dbReference type="eggNOG" id="COG2852">
    <property type="taxonomic scope" value="Bacteria"/>
</dbReference>
<dbReference type="EMBL" id="CP002045">
    <property type="protein sequence ID" value="ADH91876.1"/>
    <property type="molecule type" value="Genomic_DNA"/>
</dbReference>
<protein>
    <recommendedName>
        <fullName evidence="1">Restriction endonuclease type II-like domain-containing protein</fullName>
    </recommendedName>
</protein>
<dbReference type="KEGG" id="ahe:Arch_0112"/>
<dbReference type="HOGENOM" id="CLU_073055_1_0_11"/>
<sequence length="313" mass="35644">MWRLSTYPHPATFRAAAVCDHEGMHPHIYRAEHILGQVHTRGAASINALCKAGTVVDVGHHRYAFAEELGRGLDARVVYAAENGLLIGCLTACEHWGLWTPPSLTTPDTHYIQSRGSNRNQPRTGKVHRQLAHGCFGNHLSPARSSQIISPPNDAIEHVLRYHDAETGLIVLESALYQRFIYPNHADAMIGIAQKVKRPILERYELETQSGSETRVRNFLQSRQVSVQPQVFIPQLGRVDLLVGTSLIIECDSQEFHSQPLNVAEDRRRDQVALRLGYTVVRLSYRDVWFQWEKTQEYISNLLKKRVHRRRIP</sequence>
<dbReference type="InterPro" id="IPR049468">
    <property type="entry name" value="Restrct_endonuc-II-like_dom"/>
</dbReference>
<gene>
    <name evidence="2" type="ordered locus">Arch_0112</name>
</gene>
<dbReference type="Pfam" id="PF18741">
    <property type="entry name" value="MTES_1575"/>
    <property type="match status" value="1"/>
</dbReference>
<reference evidence="2 3" key="1">
    <citation type="journal article" date="2010" name="Stand. Genomic Sci.">
        <title>Complete genome sequence of Arcanobacterium haemolyticum type strain (11018).</title>
        <authorList>
            <person name="Yasawong M."/>
            <person name="Teshima H."/>
            <person name="Lapidus A."/>
            <person name="Nolan M."/>
            <person name="Lucas S."/>
            <person name="Glavina Del Rio T."/>
            <person name="Tice H."/>
            <person name="Cheng J."/>
            <person name="Bruce D."/>
            <person name="Detter C."/>
            <person name="Tapia R."/>
            <person name="Han C."/>
            <person name="Goodwin L."/>
            <person name="Pitluck S."/>
            <person name="Liolios K."/>
            <person name="Ivanova N."/>
            <person name="Mavromatis K."/>
            <person name="Mikhailova N."/>
            <person name="Pati A."/>
            <person name="Chen A."/>
            <person name="Palaniappan K."/>
            <person name="Land M."/>
            <person name="Hauser L."/>
            <person name="Chang Y."/>
            <person name="Jeffries C."/>
            <person name="Rohde M."/>
            <person name="Sikorski J."/>
            <person name="Pukall R."/>
            <person name="Goker M."/>
            <person name="Woyke T."/>
            <person name="Bristow J."/>
            <person name="Eisen J."/>
            <person name="Markowitz V."/>
            <person name="Hugenholtz P."/>
            <person name="Kyrpides N."/>
            <person name="Klenk H."/>
        </authorList>
    </citation>
    <scope>NUCLEOTIDE SEQUENCE [LARGE SCALE GENOMIC DNA]</scope>
    <source>
        <strain evidence="3">ATCC 9345 / DSM 20595 / CCUG 17215 / LMG 16163 / NBRC 15585 / NCTC 8452 / 11018</strain>
    </source>
</reference>
<dbReference type="Gene3D" id="3.40.960.10">
    <property type="entry name" value="VSR Endonuclease"/>
    <property type="match status" value="1"/>
</dbReference>
<proteinExistence type="predicted"/>
<evidence type="ECO:0000313" key="2">
    <source>
        <dbReference type="EMBL" id="ADH91876.1"/>
    </source>
</evidence>
<dbReference type="InterPro" id="IPR011335">
    <property type="entry name" value="Restrct_endonuc-II-like"/>
</dbReference>
<dbReference type="STRING" id="644284.Arch_0112"/>
<feature type="domain" description="Restriction endonuclease type II-like" evidence="1">
    <location>
        <begin position="213"/>
        <end position="300"/>
    </location>
</feature>
<dbReference type="Proteomes" id="UP000000376">
    <property type="component" value="Chromosome"/>
</dbReference>
<keyword evidence="3" id="KW-1185">Reference proteome</keyword>
<dbReference type="AlphaFoldDB" id="D7BLS7"/>
<evidence type="ECO:0000259" key="1">
    <source>
        <dbReference type="Pfam" id="PF18741"/>
    </source>
</evidence>
<organism evidence="2 3">
    <name type="scientific">Arcanobacterium haemolyticum (strain ATCC 9345 / DSM 20595 / CCM 5947 / CCUG 17215 / LMG 16163 / NBRC 15585 / NCTC 8452 / 11018)</name>
    <dbReference type="NCBI Taxonomy" id="644284"/>
    <lineage>
        <taxon>Bacteria</taxon>
        <taxon>Bacillati</taxon>
        <taxon>Actinomycetota</taxon>
        <taxon>Actinomycetes</taxon>
        <taxon>Actinomycetales</taxon>
        <taxon>Actinomycetaceae</taxon>
        <taxon>Arcanobacterium</taxon>
    </lineage>
</organism>
<name>D7BLS7_ARCHD</name>
<evidence type="ECO:0000313" key="3">
    <source>
        <dbReference type="Proteomes" id="UP000000376"/>
    </source>
</evidence>
<accession>D7BLS7</accession>
<dbReference type="SUPFAM" id="SSF52980">
    <property type="entry name" value="Restriction endonuclease-like"/>
    <property type="match status" value="1"/>
</dbReference>